<name>A0A6A0AMX1_9ACTN</name>
<keyword evidence="2" id="KW-0238">DNA-binding</keyword>
<comment type="caution">
    <text evidence="5">The sequence shown here is derived from an EMBL/GenBank/DDBJ whole genome shotgun (WGS) entry which is preliminary data.</text>
</comment>
<keyword evidence="1" id="KW-0805">Transcription regulation</keyword>
<dbReference type="GO" id="GO:0003677">
    <property type="term" value="F:DNA binding"/>
    <property type="evidence" value="ECO:0007669"/>
    <property type="project" value="UniProtKB-KW"/>
</dbReference>
<dbReference type="InterPro" id="IPR000524">
    <property type="entry name" value="Tscrpt_reg_HTH_GntR"/>
</dbReference>
<dbReference type="PROSITE" id="PS50949">
    <property type="entry name" value="HTH_GNTR"/>
    <property type="match status" value="1"/>
</dbReference>
<proteinExistence type="predicted"/>
<evidence type="ECO:0000259" key="4">
    <source>
        <dbReference type="PROSITE" id="PS50949"/>
    </source>
</evidence>
<dbReference type="Gene3D" id="3.40.1410.10">
    <property type="entry name" value="Chorismate lyase-like"/>
    <property type="match status" value="1"/>
</dbReference>
<accession>A0A6A0AMX1</accession>
<dbReference type="GO" id="GO:0003700">
    <property type="term" value="F:DNA-binding transcription factor activity"/>
    <property type="evidence" value="ECO:0007669"/>
    <property type="project" value="InterPro"/>
</dbReference>
<keyword evidence="6" id="KW-1185">Reference proteome</keyword>
<dbReference type="Gene3D" id="1.10.10.10">
    <property type="entry name" value="Winged helix-like DNA-binding domain superfamily/Winged helix DNA-binding domain"/>
    <property type="match status" value="1"/>
</dbReference>
<dbReference type="PANTHER" id="PTHR44846">
    <property type="entry name" value="MANNOSYL-D-GLYCERATE TRANSPORT/METABOLISM SYSTEM REPRESSOR MNGR-RELATED"/>
    <property type="match status" value="1"/>
</dbReference>
<dbReference type="InterPro" id="IPR050679">
    <property type="entry name" value="Bact_HTH_transcr_reg"/>
</dbReference>
<dbReference type="GO" id="GO:0045892">
    <property type="term" value="P:negative regulation of DNA-templated transcription"/>
    <property type="evidence" value="ECO:0007669"/>
    <property type="project" value="TreeGrafter"/>
</dbReference>
<keyword evidence="3" id="KW-0804">Transcription</keyword>
<dbReference type="Proteomes" id="UP000484988">
    <property type="component" value="Unassembled WGS sequence"/>
</dbReference>
<evidence type="ECO:0000256" key="1">
    <source>
        <dbReference type="ARBA" id="ARBA00023015"/>
    </source>
</evidence>
<evidence type="ECO:0000256" key="2">
    <source>
        <dbReference type="ARBA" id="ARBA00023125"/>
    </source>
</evidence>
<dbReference type="PANTHER" id="PTHR44846:SF17">
    <property type="entry name" value="GNTR-FAMILY TRANSCRIPTIONAL REGULATOR"/>
    <property type="match status" value="1"/>
</dbReference>
<evidence type="ECO:0000313" key="5">
    <source>
        <dbReference type="EMBL" id="GFH34319.1"/>
    </source>
</evidence>
<dbReference type="SMART" id="SM00866">
    <property type="entry name" value="UTRA"/>
    <property type="match status" value="1"/>
</dbReference>
<evidence type="ECO:0000313" key="6">
    <source>
        <dbReference type="Proteomes" id="UP000484988"/>
    </source>
</evidence>
<dbReference type="EMBL" id="BLLG01000001">
    <property type="protein sequence ID" value="GFH34319.1"/>
    <property type="molecule type" value="Genomic_DNA"/>
</dbReference>
<protein>
    <submittedName>
        <fullName evidence="5">UTRA domain-containing protein</fullName>
    </submittedName>
</protein>
<dbReference type="Pfam" id="PF07702">
    <property type="entry name" value="UTRA"/>
    <property type="match status" value="1"/>
</dbReference>
<dbReference type="InterPro" id="IPR036388">
    <property type="entry name" value="WH-like_DNA-bd_sf"/>
</dbReference>
<dbReference type="SUPFAM" id="SSF64288">
    <property type="entry name" value="Chorismate lyase-like"/>
    <property type="match status" value="1"/>
</dbReference>
<organism evidence="5 6">
    <name type="scientific">Streptomyces pacificus</name>
    <dbReference type="NCBI Taxonomy" id="2705029"/>
    <lineage>
        <taxon>Bacteria</taxon>
        <taxon>Bacillati</taxon>
        <taxon>Actinomycetota</taxon>
        <taxon>Actinomycetes</taxon>
        <taxon>Kitasatosporales</taxon>
        <taxon>Streptomycetaceae</taxon>
        <taxon>Streptomyces</taxon>
    </lineage>
</organism>
<dbReference type="RefSeq" id="WP_254076504.1">
    <property type="nucleotide sequence ID" value="NZ_BLLG01000001.1"/>
</dbReference>
<reference evidence="5 6" key="1">
    <citation type="submission" date="2020-02" db="EMBL/GenBank/DDBJ databases">
        <title>Whole Genome Shotgun Sequence of Streptomyces sp. strain CWH03.</title>
        <authorList>
            <person name="Dohra H."/>
            <person name="Kodani S."/>
            <person name="Yamamura H."/>
        </authorList>
    </citation>
    <scope>NUCLEOTIDE SEQUENCE [LARGE SCALE GENOMIC DNA]</scope>
    <source>
        <strain evidence="5 6">CWH03</strain>
    </source>
</reference>
<dbReference type="Pfam" id="PF00392">
    <property type="entry name" value="GntR"/>
    <property type="match status" value="1"/>
</dbReference>
<dbReference type="AlphaFoldDB" id="A0A6A0AMX1"/>
<dbReference type="InterPro" id="IPR028978">
    <property type="entry name" value="Chorismate_lyase_/UTRA_dom_sf"/>
</dbReference>
<evidence type="ECO:0000256" key="3">
    <source>
        <dbReference type="ARBA" id="ARBA00023163"/>
    </source>
</evidence>
<sequence length="251" mass="28435">MPRKPGEPLKYMEVADDLRRRIGEGEFPPGSKLPPERKLVEQYSRSPGTIRQALAVLREEGITESRVGSGVTVRQWRPIVRNALKRVLADQWGEGKSIWDVDIEDRTLIADGVRVEQLRAEPDVAAALGIEQGELVCRRDRRYLVDGVPVLRATSFISDDLARGTRIMQHDTGDGGVFARLAEVGHKPARFREDLRCRMPSAREVEDLRLPPSTPVVELVRYAYDSADRVVEVNRMILDASRYLLRYDFSS</sequence>
<feature type="domain" description="HTH gntR-type" evidence="4">
    <location>
        <begin position="8"/>
        <end position="76"/>
    </location>
</feature>
<dbReference type="CDD" id="cd07377">
    <property type="entry name" value="WHTH_GntR"/>
    <property type="match status" value="1"/>
</dbReference>
<gene>
    <name evidence="5" type="ORF">SCWH03_05330</name>
</gene>
<dbReference type="InterPro" id="IPR036390">
    <property type="entry name" value="WH_DNA-bd_sf"/>
</dbReference>
<dbReference type="InterPro" id="IPR011663">
    <property type="entry name" value="UTRA"/>
</dbReference>
<dbReference type="SMART" id="SM00345">
    <property type="entry name" value="HTH_GNTR"/>
    <property type="match status" value="1"/>
</dbReference>
<dbReference type="SUPFAM" id="SSF46785">
    <property type="entry name" value="Winged helix' DNA-binding domain"/>
    <property type="match status" value="1"/>
</dbReference>